<proteinExistence type="predicted"/>
<dbReference type="Proteomes" id="UP001151760">
    <property type="component" value="Unassembled WGS sequence"/>
</dbReference>
<dbReference type="PANTHER" id="PTHR47841:SF15">
    <property type="entry name" value="CHROMATIN REGULATOR PHD FAMILY"/>
    <property type="match status" value="1"/>
</dbReference>
<reference evidence="3" key="2">
    <citation type="submission" date="2022-01" db="EMBL/GenBank/DDBJ databases">
        <authorList>
            <person name="Yamashiro T."/>
            <person name="Shiraishi A."/>
            <person name="Satake H."/>
            <person name="Nakayama K."/>
        </authorList>
    </citation>
    <scope>NUCLEOTIDE SEQUENCE</scope>
</reference>
<name>A0ABQ5D442_9ASTR</name>
<keyword evidence="4" id="KW-1185">Reference proteome</keyword>
<dbReference type="InterPro" id="IPR004146">
    <property type="entry name" value="DC1"/>
</dbReference>
<evidence type="ECO:0000259" key="2">
    <source>
        <dbReference type="Pfam" id="PF03107"/>
    </source>
</evidence>
<dbReference type="InterPro" id="IPR046349">
    <property type="entry name" value="C1-like_sf"/>
</dbReference>
<dbReference type="Pfam" id="PF03107">
    <property type="entry name" value="C1_2"/>
    <property type="match status" value="1"/>
</dbReference>
<evidence type="ECO:0000313" key="4">
    <source>
        <dbReference type="Proteomes" id="UP001151760"/>
    </source>
</evidence>
<gene>
    <name evidence="3" type="ORF">Tco_0923722</name>
</gene>
<reference evidence="3" key="1">
    <citation type="journal article" date="2022" name="Int. J. Mol. Sci.">
        <title>Draft Genome of Tanacetum Coccineum: Genomic Comparison of Closely Related Tanacetum-Family Plants.</title>
        <authorList>
            <person name="Yamashiro T."/>
            <person name="Shiraishi A."/>
            <person name="Nakayama K."/>
            <person name="Satake H."/>
        </authorList>
    </citation>
    <scope>NUCLEOTIDE SEQUENCE</scope>
</reference>
<dbReference type="PANTHER" id="PTHR47841">
    <property type="entry name" value="DIACYLGLYCEROL KINASE THETA-LIKE-RELATED"/>
    <property type="match status" value="1"/>
</dbReference>
<organism evidence="3 4">
    <name type="scientific">Tanacetum coccineum</name>
    <dbReference type="NCBI Taxonomy" id="301880"/>
    <lineage>
        <taxon>Eukaryota</taxon>
        <taxon>Viridiplantae</taxon>
        <taxon>Streptophyta</taxon>
        <taxon>Embryophyta</taxon>
        <taxon>Tracheophyta</taxon>
        <taxon>Spermatophyta</taxon>
        <taxon>Magnoliopsida</taxon>
        <taxon>eudicotyledons</taxon>
        <taxon>Gunneridae</taxon>
        <taxon>Pentapetalae</taxon>
        <taxon>asterids</taxon>
        <taxon>campanulids</taxon>
        <taxon>Asterales</taxon>
        <taxon>Asteraceae</taxon>
        <taxon>Asteroideae</taxon>
        <taxon>Anthemideae</taxon>
        <taxon>Anthemidinae</taxon>
        <taxon>Tanacetum</taxon>
    </lineage>
</organism>
<sequence>MDTTMARLSTNAVAHFLHPAHKLTELNDDTPYLCDGCKIFGNGTRFSCVSGQFDLHVYCTTCPHMLTSTTNHPHTMKLLVYKPKPNQTEPCQTCRKPIQGLVYECKSCSFLVHPLCVSRNSGVNQVRSALPSSGSATQRGSVTQRGSITQGIGEQVGVGLATNYIYDTVKDEGDGDFFEGIFSVIESIFSSSSS</sequence>
<evidence type="ECO:0000256" key="1">
    <source>
        <dbReference type="ARBA" id="ARBA00022737"/>
    </source>
</evidence>
<protein>
    <submittedName>
        <fullName evidence="3">Zinc finger, PHD-type, conserved site containing protein</fullName>
    </submittedName>
</protein>
<evidence type="ECO:0000313" key="3">
    <source>
        <dbReference type="EMBL" id="GJT33303.1"/>
    </source>
</evidence>
<comment type="caution">
    <text evidence="3">The sequence shown here is derived from an EMBL/GenBank/DDBJ whole genome shotgun (WGS) entry which is preliminary data.</text>
</comment>
<dbReference type="SUPFAM" id="SSF57889">
    <property type="entry name" value="Cysteine-rich domain"/>
    <property type="match status" value="1"/>
</dbReference>
<dbReference type="EMBL" id="BQNB010014867">
    <property type="protein sequence ID" value="GJT33303.1"/>
    <property type="molecule type" value="Genomic_DNA"/>
</dbReference>
<keyword evidence="1" id="KW-0677">Repeat</keyword>
<feature type="domain" description="DC1" evidence="2">
    <location>
        <begin position="72"/>
        <end position="117"/>
    </location>
</feature>
<accession>A0ABQ5D442</accession>